<name>A0A2J6R0L4_HYAVF</name>
<dbReference type="InterPro" id="IPR011009">
    <property type="entry name" value="Kinase-like_dom_sf"/>
</dbReference>
<accession>A0A2J6R0L4</accession>
<dbReference type="EMBL" id="KZ613960">
    <property type="protein sequence ID" value="PMD32076.1"/>
    <property type="molecule type" value="Genomic_DNA"/>
</dbReference>
<feature type="signal peptide" evidence="1">
    <location>
        <begin position="1"/>
        <end position="19"/>
    </location>
</feature>
<keyword evidence="3" id="KW-1185">Reference proteome</keyword>
<evidence type="ECO:0008006" key="4">
    <source>
        <dbReference type="Google" id="ProtNLM"/>
    </source>
</evidence>
<proteinExistence type="predicted"/>
<keyword evidence="1" id="KW-0732">Signal</keyword>
<dbReference type="AlphaFoldDB" id="A0A2J6R0L4"/>
<dbReference type="SUPFAM" id="SSF56112">
    <property type="entry name" value="Protein kinase-like (PK-like)"/>
    <property type="match status" value="1"/>
</dbReference>
<evidence type="ECO:0000313" key="3">
    <source>
        <dbReference type="Proteomes" id="UP000235786"/>
    </source>
</evidence>
<dbReference type="Proteomes" id="UP000235786">
    <property type="component" value="Unassembled WGS sequence"/>
</dbReference>
<protein>
    <recommendedName>
        <fullName evidence="4">Aminoglycoside phosphotransferase domain-containing protein</fullName>
    </recommendedName>
</protein>
<evidence type="ECO:0000256" key="1">
    <source>
        <dbReference type="SAM" id="SignalP"/>
    </source>
</evidence>
<dbReference type="Gene3D" id="1.10.510.10">
    <property type="entry name" value="Transferase(Phosphotransferase) domain 1"/>
    <property type="match status" value="1"/>
</dbReference>
<feature type="chain" id="PRO_5014332137" description="Aminoglycoside phosphotransferase domain-containing protein" evidence="1">
    <location>
        <begin position="20"/>
        <end position="228"/>
    </location>
</feature>
<dbReference type="OrthoDB" id="2687876at2759"/>
<gene>
    <name evidence="2" type="ORF">L207DRAFT_183585</name>
</gene>
<sequence>MSLPRPLLLLLSIAITSLAAQRTLPKPTYAPQNASISKPQLQLHTNPSPITLILNNNTIPPLPLSINNWQPPLIPQTHFTALKTLQPSRLFLATHPLFSAPVILKLRSLYEVDAYRILHGLGVTPEFLGYVTDGSQTIGFVTEFIDSEEVEEENGGRGKEGCLSALEKVHERGIAHGDAHDGNCMVRADGSAVLIDWELYVETWEPAEFERDLDVMGRCLWVAGLEGA</sequence>
<reference evidence="2 3" key="1">
    <citation type="submission" date="2016-04" db="EMBL/GenBank/DDBJ databases">
        <title>A degradative enzymes factory behind the ericoid mycorrhizal symbiosis.</title>
        <authorList>
            <consortium name="DOE Joint Genome Institute"/>
            <person name="Martino E."/>
            <person name="Morin E."/>
            <person name="Grelet G."/>
            <person name="Kuo A."/>
            <person name="Kohler A."/>
            <person name="Daghino S."/>
            <person name="Barry K."/>
            <person name="Choi C."/>
            <person name="Cichocki N."/>
            <person name="Clum A."/>
            <person name="Copeland A."/>
            <person name="Hainaut M."/>
            <person name="Haridas S."/>
            <person name="Labutti K."/>
            <person name="Lindquist E."/>
            <person name="Lipzen A."/>
            <person name="Khouja H.-R."/>
            <person name="Murat C."/>
            <person name="Ohm R."/>
            <person name="Olson A."/>
            <person name="Spatafora J."/>
            <person name="Veneault-Fourrey C."/>
            <person name="Henrissat B."/>
            <person name="Grigoriev I."/>
            <person name="Martin F."/>
            <person name="Perotto S."/>
        </authorList>
    </citation>
    <scope>NUCLEOTIDE SEQUENCE [LARGE SCALE GENOMIC DNA]</scope>
    <source>
        <strain evidence="2 3">F</strain>
    </source>
</reference>
<organism evidence="2 3">
    <name type="scientific">Hyaloscypha variabilis (strain UAMH 11265 / GT02V1 / F)</name>
    <name type="common">Meliniomyces variabilis</name>
    <dbReference type="NCBI Taxonomy" id="1149755"/>
    <lineage>
        <taxon>Eukaryota</taxon>
        <taxon>Fungi</taxon>
        <taxon>Dikarya</taxon>
        <taxon>Ascomycota</taxon>
        <taxon>Pezizomycotina</taxon>
        <taxon>Leotiomycetes</taxon>
        <taxon>Helotiales</taxon>
        <taxon>Hyaloscyphaceae</taxon>
        <taxon>Hyaloscypha</taxon>
        <taxon>Hyaloscypha variabilis</taxon>
    </lineage>
</organism>
<evidence type="ECO:0000313" key="2">
    <source>
        <dbReference type="EMBL" id="PMD32076.1"/>
    </source>
</evidence>